<evidence type="ECO:0000256" key="2">
    <source>
        <dbReference type="ARBA" id="ARBA00022840"/>
    </source>
</evidence>
<dbReference type="PANTHER" id="PTHR43514:SF4">
    <property type="entry name" value="ABC TRANSPORTER I FAMILY MEMBER 10"/>
    <property type="match status" value="1"/>
</dbReference>
<feature type="domain" description="ABC transporter" evidence="3">
    <location>
        <begin position="1"/>
        <end position="228"/>
    </location>
</feature>
<evidence type="ECO:0000259" key="3">
    <source>
        <dbReference type="PROSITE" id="PS50893"/>
    </source>
</evidence>
<dbReference type="Pfam" id="PF00005">
    <property type="entry name" value="ABC_tran"/>
    <property type="match status" value="1"/>
</dbReference>
<dbReference type="InterPro" id="IPR017871">
    <property type="entry name" value="ABC_transporter-like_CS"/>
</dbReference>
<dbReference type="InterPro" id="IPR011868">
    <property type="entry name" value="ModC_ABC_ATP-bd"/>
</dbReference>
<dbReference type="NCBIfam" id="TIGR02142">
    <property type="entry name" value="modC_ABC"/>
    <property type="match status" value="1"/>
</dbReference>
<dbReference type="InterPro" id="IPR003593">
    <property type="entry name" value="AAA+_ATPase"/>
</dbReference>
<sequence>MLEIDIRHRVGALDLAVSLRAGGPVSALFGRSGAGKTTLLNLIAGLAAPDSGRIALDATVLFDRQKGIDVPSRRRRIGYVFQDARLFPHLTVKQNLLFGRWLARQPLSDRTVEQVLALLDLAPLLARRPAHLSGGEKQRVALGRALLASPRLLLMDEPLASLDAERKAEILAHLEAVRDEIGIPILYVSHAREEVRRLAHEVALIEHGQLAAFGPAATLLPRLPEGEA</sequence>
<dbReference type="GO" id="GO:0016020">
    <property type="term" value="C:membrane"/>
    <property type="evidence" value="ECO:0007669"/>
    <property type="project" value="InterPro"/>
</dbReference>
<dbReference type="GO" id="GO:0016887">
    <property type="term" value="F:ATP hydrolysis activity"/>
    <property type="evidence" value="ECO:0007669"/>
    <property type="project" value="InterPro"/>
</dbReference>
<dbReference type="GO" id="GO:0015098">
    <property type="term" value="F:molybdate ion transmembrane transporter activity"/>
    <property type="evidence" value="ECO:0007669"/>
    <property type="project" value="InterPro"/>
</dbReference>
<dbReference type="InterPro" id="IPR050334">
    <property type="entry name" value="Molybdenum_import_ModC"/>
</dbReference>
<name>B1N6G5_9BACT</name>
<evidence type="ECO:0000313" key="4">
    <source>
        <dbReference type="EMBL" id="ABM53511.1"/>
    </source>
</evidence>
<dbReference type="AlphaFoldDB" id="B1N6G5"/>
<organism evidence="4">
    <name type="scientific">uncultured bacterium CBNPD1 BAC clone 67</name>
    <dbReference type="NCBI Taxonomy" id="417306"/>
    <lineage>
        <taxon>Bacteria</taxon>
        <taxon>environmental samples</taxon>
    </lineage>
</organism>
<reference evidence="4" key="1">
    <citation type="journal article" date="2008" name="FEMS Microbiol. Ecol.">
        <title>Metagenomic analysis of a freshwater toxic cyanobacteria bloom.</title>
        <authorList>
            <person name="Pope P.B."/>
            <person name="Patel B.K."/>
        </authorList>
    </citation>
    <scope>NUCLEOTIDE SEQUENCE</scope>
</reference>
<dbReference type="EMBL" id="EF157666">
    <property type="protein sequence ID" value="ABM53511.1"/>
    <property type="molecule type" value="Genomic_DNA"/>
</dbReference>
<dbReference type="InterPro" id="IPR027417">
    <property type="entry name" value="P-loop_NTPase"/>
</dbReference>
<dbReference type="PANTHER" id="PTHR43514">
    <property type="entry name" value="ABC TRANSPORTER I FAMILY MEMBER 10"/>
    <property type="match status" value="1"/>
</dbReference>
<dbReference type="GO" id="GO:0005524">
    <property type="term" value="F:ATP binding"/>
    <property type="evidence" value="ECO:0007669"/>
    <property type="project" value="UniProtKB-KW"/>
</dbReference>
<dbReference type="InterPro" id="IPR003439">
    <property type="entry name" value="ABC_transporter-like_ATP-bd"/>
</dbReference>
<dbReference type="SUPFAM" id="SSF52540">
    <property type="entry name" value="P-loop containing nucleoside triphosphate hydrolases"/>
    <property type="match status" value="1"/>
</dbReference>
<keyword evidence="2 4" id="KW-0067">ATP-binding</keyword>
<evidence type="ECO:0000256" key="1">
    <source>
        <dbReference type="ARBA" id="ARBA00022741"/>
    </source>
</evidence>
<dbReference type="PROSITE" id="PS50893">
    <property type="entry name" value="ABC_TRANSPORTER_2"/>
    <property type="match status" value="1"/>
</dbReference>
<keyword evidence="1" id="KW-0547">Nucleotide-binding</keyword>
<dbReference type="Gene3D" id="3.40.50.300">
    <property type="entry name" value="P-loop containing nucleotide triphosphate hydrolases"/>
    <property type="match status" value="1"/>
</dbReference>
<dbReference type="PROSITE" id="PS00211">
    <property type="entry name" value="ABC_TRANSPORTER_1"/>
    <property type="match status" value="1"/>
</dbReference>
<accession>B1N6G5</accession>
<dbReference type="SMART" id="SM00382">
    <property type="entry name" value="AAA"/>
    <property type="match status" value="1"/>
</dbReference>
<proteinExistence type="predicted"/>
<protein>
    <submittedName>
        <fullName evidence="4">Putative molybdenum import ATP-binding protein ModC</fullName>
    </submittedName>
</protein>
<dbReference type="GO" id="GO:0140359">
    <property type="term" value="F:ABC-type transporter activity"/>
    <property type="evidence" value="ECO:0007669"/>
    <property type="project" value="InterPro"/>
</dbReference>